<evidence type="ECO:0000259" key="1">
    <source>
        <dbReference type="Pfam" id="PF06507"/>
    </source>
</evidence>
<evidence type="ECO:0000313" key="2">
    <source>
        <dbReference type="EMBL" id="KAG8050959.1"/>
    </source>
</evidence>
<evidence type="ECO:0000313" key="3">
    <source>
        <dbReference type="Proteomes" id="UP000729402"/>
    </source>
</evidence>
<dbReference type="GO" id="GO:0009725">
    <property type="term" value="P:response to hormone"/>
    <property type="evidence" value="ECO:0007669"/>
    <property type="project" value="InterPro"/>
</dbReference>
<dbReference type="Proteomes" id="UP000729402">
    <property type="component" value="Unassembled WGS sequence"/>
</dbReference>
<gene>
    <name evidence="2" type="ORF">GUJ93_ZPchr0009g2424</name>
</gene>
<dbReference type="OrthoDB" id="1934379at2759"/>
<name>A0A8J5VN47_ZIZPA</name>
<dbReference type="GO" id="GO:0005634">
    <property type="term" value="C:nucleus"/>
    <property type="evidence" value="ECO:0007669"/>
    <property type="project" value="InterPro"/>
</dbReference>
<feature type="domain" description="Auxin response factor" evidence="1">
    <location>
        <begin position="112"/>
        <end position="170"/>
    </location>
</feature>
<sequence length="174" mass="19797">MESSAAILGVDPPRCSETVKLGFPASSIDVRRFGHAAKKLYRSASRFVDSRSFVEVVVGSRMDHKWSNDKDGVRGGQPRRHLLQSGWSVFVNSKRLVVGDAFIFLRTSTSEFIIPYDQYMEFVKNNYAIGVRFRMRFEGEEAPEQRFTGTIVGSENLDPLWPELSWRSLKGKKT</sequence>
<protein>
    <recommendedName>
        <fullName evidence="1">Auxin response factor domain-containing protein</fullName>
    </recommendedName>
</protein>
<reference evidence="2" key="2">
    <citation type="submission" date="2021-02" db="EMBL/GenBank/DDBJ databases">
        <authorList>
            <person name="Kimball J.A."/>
            <person name="Haas M.W."/>
            <person name="Macchietto M."/>
            <person name="Kono T."/>
            <person name="Duquette J."/>
            <person name="Shao M."/>
        </authorList>
    </citation>
    <scope>NUCLEOTIDE SEQUENCE</scope>
    <source>
        <tissue evidence="2">Fresh leaf tissue</tissue>
    </source>
</reference>
<dbReference type="GO" id="GO:0003677">
    <property type="term" value="F:DNA binding"/>
    <property type="evidence" value="ECO:0007669"/>
    <property type="project" value="InterPro"/>
</dbReference>
<keyword evidence="3" id="KW-1185">Reference proteome</keyword>
<proteinExistence type="predicted"/>
<comment type="caution">
    <text evidence="2">The sequence shown here is derived from an EMBL/GenBank/DDBJ whole genome shotgun (WGS) entry which is preliminary data.</text>
</comment>
<reference evidence="2" key="1">
    <citation type="journal article" date="2021" name="bioRxiv">
        <title>Whole Genome Assembly and Annotation of Northern Wild Rice, Zizania palustris L., Supports a Whole Genome Duplication in the Zizania Genus.</title>
        <authorList>
            <person name="Haas M."/>
            <person name="Kono T."/>
            <person name="Macchietto M."/>
            <person name="Millas R."/>
            <person name="McGilp L."/>
            <person name="Shao M."/>
            <person name="Duquette J."/>
            <person name="Hirsch C.N."/>
            <person name="Kimball J."/>
        </authorList>
    </citation>
    <scope>NUCLEOTIDE SEQUENCE</scope>
    <source>
        <tissue evidence="2">Fresh leaf tissue</tissue>
    </source>
</reference>
<accession>A0A8J5VN47</accession>
<dbReference type="PANTHER" id="PTHR31384:SF72">
    <property type="entry name" value="AUXIN RESPONSE FACTOR 4"/>
    <property type="match status" value="1"/>
</dbReference>
<dbReference type="Pfam" id="PF06507">
    <property type="entry name" value="ARF_AD"/>
    <property type="match status" value="1"/>
</dbReference>
<dbReference type="InterPro" id="IPR044835">
    <property type="entry name" value="ARF_plant"/>
</dbReference>
<dbReference type="GO" id="GO:0006355">
    <property type="term" value="P:regulation of DNA-templated transcription"/>
    <property type="evidence" value="ECO:0007669"/>
    <property type="project" value="InterPro"/>
</dbReference>
<dbReference type="AlphaFoldDB" id="A0A8J5VN47"/>
<dbReference type="PANTHER" id="PTHR31384">
    <property type="entry name" value="AUXIN RESPONSE FACTOR 4-RELATED"/>
    <property type="match status" value="1"/>
</dbReference>
<dbReference type="InterPro" id="IPR010525">
    <property type="entry name" value="ARF_dom"/>
</dbReference>
<organism evidence="2 3">
    <name type="scientific">Zizania palustris</name>
    <name type="common">Northern wild rice</name>
    <dbReference type="NCBI Taxonomy" id="103762"/>
    <lineage>
        <taxon>Eukaryota</taxon>
        <taxon>Viridiplantae</taxon>
        <taxon>Streptophyta</taxon>
        <taxon>Embryophyta</taxon>
        <taxon>Tracheophyta</taxon>
        <taxon>Spermatophyta</taxon>
        <taxon>Magnoliopsida</taxon>
        <taxon>Liliopsida</taxon>
        <taxon>Poales</taxon>
        <taxon>Poaceae</taxon>
        <taxon>BOP clade</taxon>
        <taxon>Oryzoideae</taxon>
        <taxon>Oryzeae</taxon>
        <taxon>Zizaniinae</taxon>
        <taxon>Zizania</taxon>
    </lineage>
</organism>
<dbReference type="EMBL" id="JAAALK010000289">
    <property type="protein sequence ID" value="KAG8050959.1"/>
    <property type="molecule type" value="Genomic_DNA"/>
</dbReference>